<proteinExistence type="predicted"/>
<organism evidence="1 2">
    <name type="scientific">Cytobacillus citreus</name>
    <dbReference type="NCBI Taxonomy" id="2833586"/>
    <lineage>
        <taxon>Bacteria</taxon>
        <taxon>Bacillati</taxon>
        <taxon>Bacillota</taxon>
        <taxon>Bacilli</taxon>
        <taxon>Bacillales</taxon>
        <taxon>Bacillaceae</taxon>
        <taxon>Cytobacillus</taxon>
    </lineage>
</organism>
<evidence type="ECO:0000313" key="1">
    <source>
        <dbReference type="EMBL" id="MBS4191867.1"/>
    </source>
</evidence>
<dbReference type="EMBL" id="JAGYPM010000004">
    <property type="protein sequence ID" value="MBS4191867.1"/>
    <property type="molecule type" value="Genomic_DNA"/>
</dbReference>
<evidence type="ECO:0000313" key="2">
    <source>
        <dbReference type="Proteomes" id="UP000681027"/>
    </source>
</evidence>
<sequence>MNYNYFEFTLRGGHDIKPGILDAWLYIMPAEAQCQFEIRLFHSVNGQLLRLYFFRYGDFLLVHSSSISINTAPMILI</sequence>
<protein>
    <submittedName>
        <fullName evidence="1">Uncharacterized protein</fullName>
    </submittedName>
</protein>
<feature type="non-terminal residue" evidence="1">
    <location>
        <position position="77"/>
    </location>
</feature>
<dbReference type="Proteomes" id="UP000681027">
    <property type="component" value="Unassembled WGS sequence"/>
</dbReference>
<name>A0ABS5NVK3_9BACI</name>
<reference evidence="1 2" key="1">
    <citation type="submission" date="2021-05" db="EMBL/GenBank/DDBJ databases">
        <title>Novel Bacillus species.</title>
        <authorList>
            <person name="Liu G."/>
        </authorList>
    </citation>
    <scope>NUCLEOTIDE SEQUENCE [LARGE SCALE GENOMIC DNA]</scope>
    <source>
        <strain evidence="1 2">FJAT-49705</strain>
    </source>
</reference>
<comment type="caution">
    <text evidence="1">The sequence shown here is derived from an EMBL/GenBank/DDBJ whole genome shotgun (WGS) entry which is preliminary data.</text>
</comment>
<accession>A0ABS5NVK3</accession>
<keyword evidence="2" id="KW-1185">Reference proteome</keyword>
<dbReference type="RefSeq" id="WP_213103336.1">
    <property type="nucleotide sequence ID" value="NZ_JAGYPM010000004.1"/>
</dbReference>
<gene>
    <name evidence="1" type="ORF">KHA94_17000</name>
</gene>